<sequence length="385" mass="43669">MGGFTQVGAHGTGKRIAPVDHYVTKLKMVTPGKGTIELTRDKDGRLFELARLALGCLGVVVEITMECIPAHKLIEHTFVMTREEVMSKKAELLENHKHTRFMWIPYTDAVIVVTNDEFDPAEHSAHPDMSASDKEKGNPLRDLLQQLYVESGRNFPEDDVKGMGFGELRDSLLAFAPLDVAHVKRCNKAEAEFWKQNEGYQIKPSDELLQFDCGGQQWVYEVCFSTGTQDENNNNDMIFMEELLRKIEENDIPAHSPIEQRWTSGSSSPMSPASGSEESLHTWVGIINYLPSEDLKQRRDITHLFNTKYTDLVRQIGRPLKSVSHWSKLEKPLSVWKAVELKSLYLERFPLAEFNTLRGIYDPDNILSNPLLDLVLGNPIPSDEE</sequence>
<evidence type="ECO:0000313" key="4">
    <source>
        <dbReference type="Proteomes" id="UP000291116"/>
    </source>
</evidence>
<dbReference type="GO" id="GO:0050660">
    <property type="term" value="F:flavin adenine dinucleotide binding"/>
    <property type="evidence" value="ECO:0007669"/>
    <property type="project" value="InterPro"/>
</dbReference>
<organism evidence="3 4">
    <name type="scientific">Pseudo-nitzschia multistriata</name>
    <dbReference type="NCBI Taxonomy" id="183589"/>
    <lineage>
        <taxon>Eukaryota</taxon>
        <taxon>Sar</taxon>
        <taxon>Stramenopiles</taxon>
        <taxon>Ochrophyta</taxon>
        <taxon>Bacillariophyta</taxon>
        <taxon>Bacillariophyceae</taxon>
        <taxon>Bacillariophycidae</taxon>
        <taxon>Bacillariales</taxon>
        <taxon>Bacillariaceae</taxon>
        <taxon>Pseudo-nitzschia</taxon>
    </lineage>
</organism>
<dbReference type="PANTHER" id="PTHR43762:SF1">
    <property type="entry name" value="D-ARABINONO-1,4-LACTONE OXIDASE"/>
    <property type="match status" value="1"/>
</dbReference>
<evidence type="ECO:0000313" key="3">
    <source>
        <dbReference type="EMBL" id="VEU33560.1"/>
    </source>
</evidence>
<evidence type="ECO:0000259" key="2">
    <source>
        <dbReference type="Pfam" id="PF04030"/>
    </source>
</evidence>
<dbReference type="GO" id="GO:0003885">
    <property type="term" value="F:D-arabinono-1,4-lactone oxidase activity"/>
    <property type="evidence" value="ECO:0007669"/>
    <property type="project" value="InterPro"/>
</dbReference>
<protein>
    <recommendedName>
        <fullName evidence="2">D-arabinono-1,4-lactone oxidase C-terminal domain-containing protein</fullName>
    </recommendedName>
</protein>
<dbReference type="InterPro" id="IPR007173">
    <property type="entry name" value="ALO_C"/>
</dbReference>
<dbReference type="InterPro" id="IPR016169">
    <property type="entry name" value="FAD-bd_PCMH_sub2"/>
</dbReference>
<keyword evidence="1" id="KW-0560">Oxidoreductase</keyword>
<feature type="domain" description="D-arabinono-1,4-lactone oxidase C-terminal" evidence="2">
    <location>
        <begin position="63"/>
        <end position="372"/>
    </location>
</feature>
<dbReference type="InterPro" id="IPR036318">
    <property type="entry name" value="FAD-bd_PCMH-like_sf"/>
</dbReference>
<dbReference type="SUPFAM" id="SSF56176">
    <property type="entry name" value="FAD-binding/transporter-associated domain-like"/>
    <property type="match status" value="1"/>
</dbReference>
<dbReference type="Gene3D" id="3.30.465.10">
    <property type="match status" value="1"/>
</dbReference>
<dbReference type="GO" id="GO:0016020">
    <property type="term" value="C:membrane"/>
    <property type="evidence" value="ECO:0007669"/>
    <property type="project" value="InterPro"/>
</dbReference>
<dbReference type="Pfam" id="PF04030">
    <property type="entry name" value="ALO"/>
    <property type="match status" value="1"/>
</dbReference>
<evidence type="ECO:0000256" key="1">
    <source>
        <dbReference type="ARBA" id="ARBA00023002"/>
    </source>
</evidence>
<gene>
    <name evidence="3" type="ORF">PSNMU_V1.4_AUG-EV-PASAV3_0001040</name>
</gene>
<accession>A0A448YUW0</accession>
<dbReference type="EMBL" id="CAACVS010000002">
    <property type="protein sequence ID" value="VEU33560.1"/>
    <property type="molecule type" value="Genomic_DNA"/>
</dbReference>
<dbReference type="PANTHER" id="PTHR43762">
    <property type="entry name" value="L-GULONOLACTONE OXIDASE"/>
    <property type="match status" value="1"/>
</dbReference>
<name>A0A448YUW0_9STRA</name>
<keyword evidence="4" id="KW-1185">Reference proteome</keyword>
<dbReference type="Proteomes" id="UP000291116">
    <property type="component" value="Unassembled WGS sequence"/>
</dbReference>
<reference evidence="3 4" key="1">
    <citation type="submission" date="2019-01" db="EMBL/GenBank/DDBJ databases">
        <authorList>
            <person name="Ferrante I. M."/>
        </authorList>
    </citation>
    <scope>NUCLEOTIDE SEQUENCE [LARGE SCALE GENOMIC DNA]</scope>
    <source>
        <strain evidence="3 4">B856</strain>
    </source>
</reference>
<dbReference type="InterPro" id="IPR010031">
    <property type="entry name" value="FAD_lactone_oxidase-like"/>
</dbReference>
<dbReference type="AlphaFoldDB" id="A0A448YUW0"/>
<dbReference type="OrthoDB" id="610608at2759"/>
<proteinExistence type="predicted"/>